<accession>A0A017ST08</accession>
<sequence length="335" mass="35112">MKEQRSERSVLGRWMVRGAMLMAQAALVIGCAGAGEDEGTEEVVDSSDAVSDSYAQTRYPIVLAHGMAGFDSLFGVVDYFHGIESNLRSSGADVYVTQVPAFNSTEERGEALLAQVEDIAARSGKGKVNLIGHSHGGLDIRYVASVRPDLVASVTSVGSPHKGAEFATYLRGNVKGGSFTEGVLSFFANKLGTALGLLSGHSNPQDALAALDSLSASGMATFNAEYPAGIPSTTCGQGAATVDGIKYYSWSGTGVLTNVFDAGDYALGLTSTFYGEADDGLVGKCSSHLGTVLRDDYNMNHLDEVNQLVGITALFSTDPKSVFRTHANRLKSAGL</sequence>
<organism evidence="3 4">
    <name type="scientific">Chondromyces apiculatus DSM 436</name>
    <dbReference type="NCBI Taxonomy" id="1192034"/>
    <lineage>
        <taxon>Bacteria</taxon>
        <taxon>Pseudomonadati</taxon>
        <taxon>Myxococcota</taxon>
        <taxon>Polyangia</taxon>
        <taxon>Polyangiales</taxon>
        <taxon>Polyangiaceae</taxon>
        <taxon>Chondromyces</taxon>
    </lineage>
</organism>
<feature type="chain" id="PRO_5001499852" evidence="1">
    <location>
        <begin position="26"/>
        <end position="335"/>
    </location>
</feature>
<dbReference type="STRING" id="1192034.CAP_1396"/>
<proteinExistence type="predicted"/>
<keyword evidence="1" id="KW-0732">Signal</keyword>
<dbReference type="EMBL" id="ASRX01000137">
    <property type="protein sequence ID" value="EYF00074.1"/>
    <property type="molecule type" value="Genomic_DNA"/>
</dbReference>
<dbReference type="InterPro" id="IPR029058">
    <property type="entry name" value="AB_hydrolase_fold"/>
</dbReference>
<reference evidence="3 4" key="1">
    <citation type="submission" date="2013-05" db="EMBL/GenBank/DDBJ databases">
        <title>Genome assembly of Chondromyces apiculatus DSM 436.</title>
        <authorList>
            <person name="Sharma G."/>
            <person name="Khatri I."/>
            <person name="Kaur C."/>
            <person name="Mayilraj S."/>
            <person name="Subramanian S."/>
        </authorList>
    </citation>
    <scope>NUCLEOTIDE SEQUENCE [LARGE SCALE GENOMIC DNA]</scope>
    <source>
        <strain evidence="3 4">DSM 436</strain>
    </source>
</reference>
<feature type="signal peptide" evidence="1">
    <location>
        <begin position="1"/>
        <end position="25"/>
    </location>
</feature>
<dbReference type="PROSITE" id="PS51257">
    <property type="entry name" value="PROKAR_LIPOPROTEIN"/>
    <property type="match status" value="1"/>
</dbReference>
<dbReference type="Gene3D" id="3.40.50.1820">
    <property type="entry name" value="alpha/beta hydrolase"/>
    <property type="match status" value="1"/>
</dbReference>
<keyword evidence="4" id="KW-1185">Reference proteome</keyword>
<dbReference type="Proteomes" id="UP000019678">
    <property type="component" value="Unassembled WGS sequence"/>
</dbReference>
<evidence type="ECO:0000313" key="4">
    <source>
        <dbReference type="Proteomes" id="UP000019678"/>
    </source>
</evidence>
<evidence type="ECO:0000256" key="1">
    <source>
        <dbReference type="SAM" id="SignalP"/>
    </source>
</evidence>
<feature type="domain" description="AB hydrolase-1" evidence="2">
    <location>
        <begin position="59"/>
        <end position="254"/>
    </location>
</feature>
<evidence type="ECO:0000313" key="3">
    <source>
        <dbReference type="EMBL" id="EYF00074.1"/>
    </source>
</evidence>
<comment type="caution">
    <text evidence="3">The sequence shown here is derived from an EMBL/GenBank/DDBJ whole genome shotgun (WGS) entry which is preliminary data.</text>
</comment>
<dbReference type="SUPFAM" id="SSF53474">
    <property type="entry name" value="alpha/beta-Hydrolases"/>
    <property type="match status" value="1"/>
</dbReference>
<dbReference type="eggNOG" id="COG1075">
    <property type="taxonomic scope" value="Bacteria"/>
</dbReference>
<dbReference type="Pfam" id="PF00561">
    <property type="entry name" value="Abhydrolase_1"/>
    <property type="match status" value="1"/>
</dbReference>
<gene>
    <name evidence="3" type="ORF">CAP_1396</name>
</gene>
<protein>
    <submittedName>
        <fullName evidence="3">Lipase</fullName>
    </submittedName>
</protein>
<name>A0A017ST08_9BACT</name>
<dbReference type="InterPro" id="IPR000073">
    <property type="entry name" value="AB_hydrolase_1"/>
</dbReference>
<dbReference type="AlphaFoldDB" id="A0A017ST08"/>
<evidence type="ECO:0000259" key="2">
    <source>
        <dbReference type="Pfam" id="PF00561"/>
    </source>
</evidence>